<dbReference type="PROSITE" id="PS51257">
    <property type="entry name" value="PROKAR_LIPOPROTEIN"/>
    <property type="match status" value="1"/>
</dbReference>
<dbReference type="PATRIC" id="fig|746697.3.peg.2139"/>
<gene>
    <name evidence="1" type="ordered locus">Aeqsu_2102</name>
</gene>
<proteinExistence type="predicted"/>
<evidence type="ECO:0000313" key="2">
    <source>
        <dbReference type="Proteomes" id="UP000006049"/>
    </source>
</evidence>
<protein>
    <recommendedName>
        <fullName evidence="3">Lipoprotein</fullName>
    </recommendedName>
</protein>
<accession>I3YX47</accession>
<dbReference type="KEGG" id="asl:Aeqsu_2102"/>
<dbReference type="OrthoDB" id="1436178at2"/>
<evidence type="ECO:0008006" key="3">
    <source>
        <dbReference type="Google" id="ProtNLM"/>
    </source>
</evidence>
<organism evidence="1 2">
    <name type="scientific">Aequorivita sublithincola (strain DSM 14238 / LMG 21431 / ACAM 643 / 9-3)</name>
    <dbReference type="NCBI Taxonomy" id="746697"/>
    <lineage>
        <taxon>Bacteria</taxon>
        <taxon>Pseudomonadati</taxon>
        <taxon>Bacteroidota</taxon>
        <taxon>Flavobacteriia</taxon>
        <taxon>Flavobacteriales</taxon>
        <taxon>Flavobacteriaceae</taxon>
        <taxon>Aequorivita</taxon>
    </lineage>
</organism>
<dbReference type="STRING" id="746697.Aeqsu_2102"/>
<dbReference type="EMBL" id="CP003280">
    <property type="protein sequence ID" value="AFL81565.1"/>
    <property type="molecule type" value="Genomic_DNA"/>
</dbReference>
<keyword evidence="2" id="KW-1185">Reference proteome</keyword>
<dbReference type="Proteomes" id="UP000006049">
    <property type="component" value="Chromosome"/>
</dbReference>
<dbReference type="HOGENOM" id="CLU_1522067_0_0_10"/>
<sequence length="176" mass="19401">MFKTKRLILLLGIFTIIITGCKNNSKTENGTDDTSTSKTETGNGSYAIIHLDDGRDIELDAKTISGKAFSPNLPTASLTDYSLLLLLRLNFLENPVEEKSYDVPYANITLQNVKKDGPLTEVYRTQYKSADGKEGKTTITITSIGDTHSEGTFSGTLYSKNHKKAVIEGKFNIKKK</sequence>
<reference evidence="1 2" key="1">
    <citation type="submission" date="2012-06" db="EMBL/GenBank/DDBJ databases">
        <title>The complete genome of Aequorivita sublithincola DSM 14238.</title>
        <authorList>
            <consortium name="US DOE Joint Genome Institute (JGI-PGF)"/>
            <person name="Lucas S."/>
            <person name="Copeland A."/>
            <person name="Lapidus A."/>
            <person name="Goodwin L."/>
            <person name="Pitluck S."/>
            <person name="Peters L."/>
            <person name="Munk A.C.C."/>
            <person name="Kyrpides N."/>
            <person name="Mavromatis K."/>
            <person name="Pagani I."/>
            <person name="Ivanova N."/>
            <person name="Ovchinnikova G."/>
            <person name="Zeytun A."/>
            <person name="Detter J.C."/>
            <person name="Han C."/>
            <person name="Land M."/>
            <person name="Hauser L."/>
            <person name="Markowitz V."/>
            <person name="Cheng J.-F."/>
            <person name="Hugenholtz P."/>
            <person name="Woyke T."/>
            <person name="Wu D."/>
            <person name="Tindall B."/>
            <person name="Faehnrich R."/>
            <person name="Brambilla E."/>
            <person name="Klenk H.-P."/>
            <person name="Eisen J.A."/>
        </authorList>
    </citation>
    <scope>NUCLEOTIDE SEQUENCE [LARGE SCALE GENOMIC DNA]</scope>
    <source>
        <strain evidence="2">DSM 14238 / LMG 21431 / ACAM 643 / 9-3</strain>
    </source>
</reference>
<evidence type="ECO:0000313" key="1">
    <source>
        <dbReference type="EMBL" id="AFL81565.1"/>
    </source>
</evidence>
<dbReference type="AlphaFoldDB" id="I3YX47"/>
<name>I3YX47_AEQSU</name>
<dbReference type="RefSeq" id="WP_014782818.1">
    <property type="nucleotide sequence ID" value="NC_018013.1"/>
</dbReference>